<feature type="transmembrane region" description="Helical" evidence="6">
    <location>
        <begin position="531"/>
        <end position="550"/>
    </location>
</feature>
<dbReference type="Gene3D" id="1.20.1640.10">
    <property type="entry name" value="Multidrug efflux transporter AcrB transmembrane domain"/>
    <property type="match status" value="2"/>
</dbReference>
<feature type="transmembrane region" description="Helical" evidence="6">
    <location>
        <begin position="635"/>
        <end position="662"/>
    </location>
</feature>
<evidence type="ECO:0000313" key="8">
    <source>
        <dbReference type="EMBL" id="SUZ67308.1"/>
    </source>
</evidence>
<dbReference type="EMBL" id="UINC01001008">
    <property type="protein sequence ID" value="SUZ67308.1"/>
    <property type="molecule type" value="Genomic_DNA"/>
</dbReference>
<sequence>MGHSTNETGTVSVFLYQLGRACVRHKWRTIGAWMIASLSLIGLNQAVGGELTNGFVVPDFDSQSAYDLLADRFPAEGGINAQVVVEAPTGSLLSDPVQRKVIEGIAAELRAIEGVERVVPPIPGQTISPSGTIGLFRVAYSPDLMPSLSMLEDLEETGRNVVGTSGALRIEFGGDLYNAVDEPETGVGEILGLVSAVFVLLLAFGSIVAMGLPIGLALFGLALGIGGIIGLVAIAMNVPVWTPNMASMIGLGVGIDYALFIVTRFREGLADGLTVEDAAGRANATAGLSVIFAGGTVVIAILGLAMAGLPFMTAAAVAVSIVVALMVAASITILPALLGWAGHRVNPKKMRIKQEIRPSSGPGRWQRWGDHVAKHAWPYMLSTLALLLALTAPVLDLKLGFPDQGNVPEERTSRRAYDLLADGFGPGFSGPLLVALDTANVSDQELKVLATALQNDPGVAFVQPPERSPVGEAAIILIFPTTTPQDPETVALLNRIRGPIFSSVLSDQGRAHVGGATASFADLSERVQTRLPIFIAGVIGLSFILLMLVFRSILVPVKAALLNLLSIGAAYGVLVMVFQWGWGRGLIGLQESVPIVSFIPMFMFAVLFGLSMDYEVFLLSRVKEEYLLSGDNSQSVIFGISNTARVITSAALIMISVFLGFVTNPDPIMKMMGLGLATAIFVDATIVRVVLVPASMKLMGDANWWFPRWLEWLPRLDIEGEAALPPREVDLAGQTAD</sequence>
<feature type="transmembrane region" description="Helical" evidence="6">
    <location>
        <begin position="376"/>
        <end position="395"/>
    </location>
</feature>
<feature type="transmembrane region" description="Helical" evidence="6">
    <location>
        <begin position="245"/>
        <end position="265"/>
    </location>
</feature>
<dbReference type="GO" id="GO:0005886">
    <property type="term" value="C:plasma membrane"/>
    <property type="evidence" value="ECO:0007669"/>
    <property type="project" value="UniProtKB-SubCell"/>
</dbReference>
<feature type="transmembrane region" description="Helical" evidence="6">
    <location>
        <begin position="562"/>
        <end position="582"/>
    </location>
</feature>
<reference evidence="8" key="1">
    <citation type="submission" date="2018-05" db="EMBL/GenBank/DDBJ databases">
        <authorList>
            <person name="Lanie J.A."/>
            <person name="Ng W.-L."/>
            <person name="Kazmierczak K.M."/>
            <person name="Andrzejewski T.M."/>
            <person name="Davidsen T.M."/>
            <person name="Wayne K.J."/>
            <person name="Tettelin H."/>
            <person name="Glass J.I."/>
            <person name="Rusch D."/>
            <person name="Podicherti R."/>
            <person name="Tsui H.-C.T."/>
            <person name="Winkler M.E."/>
        </authorList>
    </citation>
    <scope>NUCLEOTIDE SEQUENCE</scope>
</reference>
<name>A0A381PLI8_9ZZZZ</name>
<accession>A0A381PLI8</accession>
<feature type="domain" description="SSD" evidence="7">
    <location>
        <begin position="190"/>
        <end position="340"/>
    </location>
</feature>
<feature type="transmembrane region" description="Helical" evidence="6">
    <location>
        <begin position="286"/>
        <end position="309"/>
    </location>
</feature>
<keyword evidence="2" id="KW-1003">Cell membrane</keyword>
<evidence type="ECO:0000256" key="1">
    <source>
        <dbReference type="ARBA" id="ARBA00004651"/>
    </source>
</evidence>
<dbReference type="SUPFAM" id="SSF82866">
    <property type="entry name" value="Multidrug efflux transporter AcrB transmembrane domain"/>
    <property type="match status" value="2"/>
</dbReference>
<evidence type="ECO:0000256" key="2">
    <source>
        <dbReference type="ARBA" id="ARBA00022475"/>
    </source>
</evidence>
<dbReference type="PROSITE" id="PS50156">
    <property type="entry name" value="SSD"/>
    <property type="match status" value="1"/>
</dbReference>
<organism evidence="8">
    <name type="scientific">marine metagenome</name>
    <dbReference type="NCBI Taxonomy" id="408172"/>
    <lineage>
        <taxon>unclassified sequences</taxon>
        <taxon>metagenomes</taxon>
        <taxon>ecological metagenomes</taxon>
    </lineage>
</organism>
<dbReference type="PANTHER" id="PTHR33406:SF13">
    <property type="entry name" value="MEMBRANE PROTEIN YDFJ"/>
    <property type="match status" value="1"/>
</dbReference>
<proteinExistence type="predicted"/>
<evidence type="ECO:0000256" key="5">
    <source>
        <dbReference type="ARBA" id="ARBA00023136"/>
    </source>
</evidence>
<protein>
    <recommendedName>
        <fullName evidence="7">SSD domain-containing protein</fullName>
    </recommendedName>
</protein>
<dbReference type="PANTHER" id="PTHR33406">
    <property type="entry name" value="MEMBRANE PROTEIN MJ1562-RELATED"/>
    <property type="match status" value="1"/>
</dbReference>
<evidence type="ECO:0000259" key="7">
    <source>
        <dbReference type="PROSITE" id="PS50156"/>
    </source>
</evidence>
<feature type="transmembrane region" description="Helical" evidence="6">
    <location>
        <begin position="668"/>
        <end position="691"/>
    </location>
</feature>
<feature type="transmembrane region" description="Helical" evidence="6">
    <location>
        <begin position="190"/>
        <end position="209"/>
    </location>
</feature>
<gene>
    <name evidence="8" type="ORF">METZ01_LOCUS20162</name>
</gene>
<dbReference type="InterPro" id="IPR050545">
    <property type="entry name" value="Mycobact_MmpL"/>
</dbReference>
<feature type="transmembrane region" description="Helical" evidence="6">
    <location>
        <begin position="594"/>
        <end position="614"/>
    </location>
</feature>
<dbReference type="Pfam" id="PF03176">
    <property type="entry name" value="MMPL"/>
    <property type="match status" value="2"/>
</dbReference>
<keyword evidence="4 6" id="KW-1133">Transmembrane helix</keyword>
<keyword evidence="3 6" id="KW-0812">Transmembrane</keyword>
<dbReference type="InterPro" id="IPR004869">
    <property type="entry name" value="MMPL_dom"/>
</dbReference>
<evidence type="ECO:0000256" key="6">
    <source>
        <dbReference type="SAM" id="Phobius"/>
    </source>
</evidence>
<feature type="transmembrane region" description="Helical" evidence="6">
    <location>
        <begin position="216"/>
        <end position="239"/>
    </location>
</feature>
<keyword evidence="5 6" id="KW-0472">Membrane</keyword>
<comment type="subcellular location">
    <subcellularLocation>
        <location evidence="1">Cell membrane</location>
        <topology evidence="1">Multi-pass membrane protein</topology>
    </subcellularLocation>
</comment>
<feature type="transmembrane region" description="Helical" evidence="6">
    <location>
        <begin position="315"/>
        <end position="341"/>
    </location>
</feature>
<dbReference type="InterPro" id="IPR000731">
    <property type="entry name" value="SSD"/>
</dbReference>
<evidence type="ECO:0000256" key="3">
    <source>
        <dbReference type="ARBA" id="ARBA00022692"/>
    </source>
</evidence>
<evidence type="ECO:0000256" key="4">
    <source>
        <dbReference type="ARBA" id="ARBA00022989"/>
    </source>
</evidence>
<dbReference type="AlphaFoldDB" id="A0A381PLI8"/>